<dbReference type="GeneID" id="85316947"/>
<accession>A0AA40E1P0</accession>
<dbReference type="EMBL" id="JAUIRO010000003">
    <property type="protein sequence ID" value="KAK0721672.1"/>
    <property type="molecule type" value="Genomic_DNA"/>
</dbReference>
<proteinExistence type="predicted"/>
<dbReference type="AlphaFoldDB" id="A0AA40E1P0"/>
<keyword evidence="2" id="KW-1185">Reference proteome</keyword>
<reference evidence="1" key="1">
    <citation type="submission" date="2023-06" db="EMBL/GenBank/DDBJ databases">
        <title>Genome-scale phylogeny and comparative genomics of the fungal order Sordariales.</title>
        <authorList>
            <consortium name="Lawrence Berkeley National Laboratory"/>
            <person name="Hensen N."/>
            <person name="Bonometti L."/>
            <person name="Westerberg I."/>
            <person name="Brannstrom I.O."/>
            <person name="Guillou S."/>
            <person name="Cros-Aarteil S."/>
            <person name="Calhoun S."/>
            <person name="Haridas S."/>
            <person name="Kuo A."/>
            <person name="Mondo S."/>
            <person name="Pangilinan J."/>
            <person name="Riley R."/>
            <person name="LaButti K."/>
            <person name="Andreopoulos B."/>
            <person name="Lipzen A."/>
            <person name="Chen C."/>
            <person name="Yanf M."/>
            <person name="Daum C."/>
            <person name="Ng V."/>
            <person name="Clum A."/>
            <person name="Steindorff A."/>
            <person name="Ohm R."/>
            <person name="Martin F."/>
            <person name="Silar P."/>
            <person name="Natvig D."/>
            <person name="Lalanne C."/>
            <person name="Gautier V."/>
            <person name="Ament-velasquez S.L."/>
            <person name="Kruys A."/>
            <person name="Hutchinson M.I."/>
            <person name="Powell A.J."/>
            <person name="Barry K."/>
            <person name="Miller A.N."/>
            <person name="Grigoriev I.V."/>
            <person name="Debuchy R."/>
            <person name="Gladieux P."/>
            <person name="Thoren M.H."/>
            <person name="Johannesson H."/>
        </authorList>
    </citation>
    <scope>NUCLEOTIDE SEQUENCE</scope>
    <source>
        <strain evidence="1">SMH2392-1A</strain>
    </source>
</reference>
<dbReference type="Proteomes" id="UP001172101">
    <property type="component" value="Unassembled WGS sequence"/>
</dbReference>
<dbReference type="RefSeq" id="XP_060297596.1">
    <property type="nucleotide sequence ID" value="XM_060433677.1"/>
</dbReference>
<protein>
    <submittedName>
        <fullName evidence="1">Uncharacterized protein</fullName>
    </submittedName>
</protein>
<comment type="caution">
    <text evidence="1">The sequence shown here is derived from an EMBL/GenBank/DDBJ whole genome shotgun (WGS) entry which is preliminary data.</text>
</comment>
<evidence type="ECO:0000313" key="2">
    <source>
        <dbReference type="Proteomes" id="UP001172101"/>
    </source>
</evidence>
<organism evidence="1 2">
    <name type="scientific">Lasiosphaeria miniovina</name>
    <dbReference type="NCBI Taxonomy" id="1954250"/>
    <lineage>
        <taxon>Eukaryota</taxon>
        <taxon>Fungi</taxon>
        <taxon>Dikarya</taxon>
        <taxon>Ascomycota</taxon>
        <taxon>Pezizomycotina</taxon>
        <taxon>Sordariomycetes</taxon>
        <taxon>Sordariomycetidae</taxon>
        <taxon>Sordariales</taxon>
        <taxon>Lasiosphaeriaceae</taxon>
        <taxon>Lasiosphaeria</taxon>
    </lineage>
</organism>
<evidence type="ECO:0000313" key="1">
    <source>
        <dbReference type="EMBL" id="KAK0721672.1"/>
    </source>
</evidence>
<gene>
    <name evidence="1" type="ORF">B0T26DRAFT_190595</name>
</gene>
<name>A0AA40E1P0_9PEZI</name>
<sequence length="218" mass="24819">MNIPTIPFPFPPLLNSRDEISLHAACAACGCKRACRFWRDRYHPQWLVNSIAKSVLPPAPYTSCVARHILTLERQLARSLGRTALRRIHVQRALSLSFGRRTRAFMGKKVQHPAIFPNCSCNPDFFGNASHVTAHCPCPTALKIGRVLDKTESTASLKQFCHPNREIFRHRHSFQASETTWQTRSQPHTYSAISPVRHSINLDPHRQRFWASKTASET</sequence>